<dbReference type="Proteomes" id="UP000033451">
    <property type="component" value="Unassembled WGS sequence"/>
</dbReference>
<keyword evidence="2" id="KW-1185">Reference proteome</keyword>
<sequence length="67" mass="7364">MHGARVGIRHFAWNLSQETVATYRGIRGFSAISGGNLHRGDDGYGSVENGEQWGEEDGREIIFETPA</sequence>
<proteinExistence type="predicted"/>
<gene>
    <name evidence="1" type="ORF">RR49_01104</name>
</gene>
<evidence type="ECO:0000313" key="1">
    <source>
        <dbReference type="EMBL" id="KJL37216.1"/>
    </source>
</evidence>
<organism evidence="1 2">
    <name type="scientific">Microbacterium ginsengisoli</name>
    <dbReference type="NCBI Taxonomy" id="400772"/>
    <lineage>
        <taxon>Bacteria</taxon>
        <taxon>Bacillati</taxon>
        <taxon>Actinomycetota</taxon>
        <taxon>Actinomycetes</taxon>
        <taxon>Micrococcales</taxon>
        <taxon>Microbacteriaceae</taxon>
        <taxon>Microbacterium</taxon>
    </lineage>
</organism>
<dbReference type="STRING" id="400772.RR49_01104"/>
<name>A0A0F0M0R5_9MICO</name>
<reference evidence="1 2" key="1">
    <citation type="submission" date="2015-02" db="EMBL/GenBank/DDBJ databases">
        <title>Draft genome sequences of ten Microbacterium spp. with emphasis on heavy metal contaminated environments.</title>
        <authorList>
            <person name="Corretto E."/>
        </authorList>
    </citation>
    <scope>NUCLEOTIDE SEQUENCE [LARGE SCALE GENOMIC DNA]</scope>
    <source>
        <strain evidence="1 2">DSM 18659</strain>
    </source>
</reference>
<dbReference type="AlphaFoldDB" id="A0A0F0M0R5"/>
<accession>A0A0F0M0R5</accession>
<evidence type="ECO:0000313" key="2">
    <source>
        <dbReference type="Proteomes" id="UP000033451"/>
    </source>
</evidence>
<dbReference type="EMBL" id="JYIY01000068">
    <property type="protein sequence ID" value="KJL37216.1"/>
    <property type="molecule type" value="Genomic_DNA"/>
</dbReference>
<comment type="caution">
    <text evidence="1">The sequence shown here is derived from an EMBL/GenBank/DDBJ whole genome shotgun (WGS) entry which is preliminary data.</text>
</comment>
<protein>
    <submittedName>
        <fullName evidence="1">Uncharacterized protein</fullName>
    </submittedName>
</protein>
<dbReference type="PATRIC" id="fig|400772.4.peg.1128"/>